<name>A0A836GZP1_LEIEN</name>
<comment type="caution">
    <text evidence="2">The sequence shown here is derived from an EMBL/GenBank/DDBJ whole genome shotgun (WGS) entry which is preliminary data.</text>
</comment>
<dbReference type="EMBL" id="JAFHKP010000017">
    <property type="protein sequence ID" value="KAG5482094.1"/>
    <property type="molecule type" value="Genomic_DNA"/>
</dbReference>
<feature type="chain" id="PRO_5033011610" evidence="1">
    <location>
        <begin position="19"/>
        <end position="69"/>
    </location>
</feature>
<evidence type="ECO:0000256" key="1">
    <source>
        <dbReference type="SAM" id="SignalP"/>
    </source>
</evidence>
<accession>A0A836GZP1</accession>
<dbReference type="KEGG" id="lenr:94173138"/>
<gene>
    <name evidence="2" type="ORF">CUR178_05951</name>
</gene>
<reference evidence="2 3" key="1">
    <citation type="submission" date="2021-02" db="EMBL/GenBank/DDBJ databases">
        <title>Leishmania (Mundinia) enrietti genome sequencing and assembly.</title>
        <authorList>
            <person name="Almutairi H."/>
            <person name="Gatherer D."/>
        </authorList>
    </citation>
    <scope>NUCLEOTIDE SEQUENCE [LARGE SCALE GENOMIC DNA]</scope>
    <source>
        <strain evidence="2">CUR178</strain>
    </source>
</reference>
<dbReference type="AlphaFoldDB" id="A0A836GZP1"/>
<keyword evidence="1" id="KW-0732">Signal</keyword>
<organism evidence="2 3">
    <name type="scientific">Leishmania enriettii</name>
    <dbReference type="NCBI Taxonomy" id="5663"/>
    <lineage>
        <taxon>Eukaryota</taxon>
        <taxon>Discoba</taxon>
        <taxon>Euglenozoa</taxon>
        <taxon>Kinetoplastea</taxon>
        <taxon>Metakinetoplastina</taxon>
        <taxon>Trypanosomatida</taxon>
        <taxon>Trypanosomatidae</taxon>
        <taxon>Leishmaniinae</taxon>
        <taxon>Leishmania</taxon>
    </lineage>
</organism>
<protein>
    <submittedName>
        <fullName evidence="2">Uncharacterized protein</fullName>
    </submittedName>
</protein>
<sequence>MVPLRFLWLAKALEYVLGATQRPLSGAIAGLESSLFTMLTTSGQPKGICVPVPGISIVVVDKGSSSALT</sequence>
<evidence type="ECO:0000313" key="2">
    <source>
        <dbReference type="EMBL" id="KAG5482094.1"/>
    </source>
</evidence>
<feature type="signal peptide" evidence="1">
    <location>
        <begin position="1"/>
        <end position="18"/>
    </location>
</feature>
<dbReference type="RefSeq" id="XP_067693956.1">
    <property type="nucleotide sequence ID" value="XM_067837628.1"/>
</dbReference>
<keyword evidence="3" id="KW-1185">Reference proteome</keyword>
<dbReference type="Proteomes" id="UP000674179">
    <property type="component" value="Chromosome 17"/>
</dbReference>
<dbReference type="GeneID" id="94173138"/>
<evidence type="ECO:0000313" key="3">
    <source>
        <dbReference type="Proteomes" id="UP000674179"/>
    </source>
</evidence>
<proteinExistence type="predicted"/>